<proteinExistence type="predicted"/>
<keyword evidence="3" id="KW-1185">Reference proteome</keyword>
<dbReference type="OrthoDB" id="8129183at2"/>
<name>A0A327K753_9BRAD</name>
<dbReference type="EMBL" id="NPEX01000645">
    <property type="protein sequence ID" value="RAI34121.1"/>
    <property type="molecule type" value="Genomic_DNA"/>
</dbReference>
<evidence type="ECO:0000313" key="2">
    <source>
        <dbReference type="EMBL" id="RAI34121.1"/>
    </source>
</evidence>
<organism evidence="2 3">
    <name type="scientific">Rhodoplanes roseus</name>
    <dbReference type="NCBI Taxonomy" id="29409"/>
    <lineage>
        <taxon>Bacteria</taxon>
        <taxon>Pseudomonadati</taxon>
        <taxon>Pseudomonadota</taxon>
        <taxon>Alphaproteobacteria</taxon>
        <taxon>Hyphomicrobiales</taxon>
        <taxon>Nitrobacteraceae</taxon>
        <taxon>Rhodoplanes</taxon>
    </lineage>
</organism>
<comment type="caution">
    <text evidence="2">The sequence shown here is derived from an EMBL/GenBank/DDBJ whole genome shotgun (WGS) entry which is preliminary data.</text>
</comment>
<dbReference type="AlphaFoldDB" id="A0A327K753"/>
<dbReference type="Proteomes" id="UP000249130">
    <property type="component" value="Unassembled WGS sequence"/>
</dbReference>
<dbReference type="RefSeq" id="WP_111423726.1">
    <property type="nucleotide sequence ID" value="NZ_NPEX01000645.1"/>
</dbReference>
<sequence>MPGKRVQFDDETWQAIALLGRDSMKDFQELADEAFADLLKKHRRPVGLKDELRQSLRQAAANDAPTRHPDRPASGKKPVRRAAARRN</sequence>
<accession>A0A327K753</accession>
<evidence type="ECO:0000256" key="1">
    <source>
        <dbReference type="SAM" id="MobiDB-lite"/>
    </source>
</evidence>
<evidence type="ECO:0000313" key="3">
    <source>
        <dbReference type="Proteomes" id="UP000249130"/>
    </source>
</evidence>
<gene>
    <name evidence="2" type="ORF">CH341_31530</name>
</gene>
<reference evidence="2 3" key="1">
    <citation type="submission" date="2017-07" db="EMBL/GenBank/DDBJ databases">
        <title>Draft Genome Sequences of Select Purple Nonsulfur Bacteria.</title>
        <authorList>
            <person name="Lasarre B."/>
            <person name="Mckinlay J.B."/>
        </authorList>
    </citation>
    <scope>NUCLEOTIDE SEQUENCE [LARGE SCALE GENOMIC DNA]</scope>
    <source>
        <strain evidence="2 3">DSM 5909</strain>
    </source>
</reference>
<protein>
    <submittedName>
        <fullName evidence="2">Uncharacterized protein</fullName>
    </submittedName>
</protein>
<feature type="region of interest" description="Disordered" evidence="1">
    <location>
        <begin position="46"/>
        <end position="87"/>
    </location>
</feature>
<feature type="compositionally biased region" description="Basic residues" evidence="1">
    <location>
        <begin position="77"/>
        <end position="87"/>
    </location>
</feature>